<dbReference type="Gene3D" id="3.10.20.310">
    <property type="entry name" value="membrane protein fhac"/>
    <property type="match status" value="2"/>
</dbReference>
<dbReference type="GO" id="GO:0019867">
    <property type="term" value="C:outer membrane"/>
    <property type="evidence" value="ECO:0007669"/>
    <property type="project" value="InterPro"/>
</dbReference>
<name>A0A7C2V3P4_9AQUI</name>
<dbReference type="PANTHER" id="PTHR12815:SF47">
    <property type="entry name" value="TRANSLOCATION AND ASSEMBLY MODULE SUBUNIT TAMA"/>
    <property type="match status" value="1"/>
</dbReference>
<reference evidence="7" key="1">
    <citation type="journal article" date="2020" name="mSystems">
        <title>Genome- and Community-Level Interaction Insights into Carbon Utilization and Element Cycling Functions of Hydrothermarchaeota in Hydrothermal Sediment.</title>
        <authorList>
            <person name="Zhou Z."/>
            <person name="Liu Y."/>
            <person name="Xu W."/>
            <person name="Pan J."/>
            <person name="Luo Z.H."/>
            <person name="Li M."/>
        </authorList>
    </citation>
    <scope>NUCLEOTIDE SEQUENCE [LARGE SCALE GENOMIC DNA]</scope>
    <source>
        <strain evidence="7">SpSt-132</strain>
    </source>
</reference>
<dbReference type="AlphaFoldDB" id="A0A7C2V3P4"/>
<dbReference type="InterPro" id="IPR039910">
    <property type="entry name" value="D15-like"/>
</dbReference>
<dbReference type="PROSITE" id="PS51779">
    <property type="entry name" value="POTRA"/>
    <property type="match status" value="1"/>
</dbReference>
<evidence type="ECO:0000256" key="5">
    <source>
        <dbReference type="ARBA" id="ARBA00023237"/>
    </source>
</evidence>
<keyword evidence="2" id="KW-0812">Transmembrane</keyword>
<comment type="subcellular location">
    <subcellularLocation>
        <location evidence="1">Membrane</location>
    </subcellularLocation>
</comment>
<dbReference type="Pfam" id="PF07244">
    <property type="entry name" value="POTRA"/>
    <property type="match status" value="2"/>
</dbReference>
<gene>
    <name evidence="7" type="ORF">ENO47_05435</name>
</gene>
<evidence type="ECO:0000313" key="7">
    <source>
        <dbReference type="EMBL" id="HEW46094.1"/>
    </source>
</evidence>
<feature type="domain" description="POTRA" evidence="6">
    <location>
        <begin position="72"/>
        <end position="151"/>
    </location>
</feature>
<sequence>MLLILIMLLPIIAFGEVVIISNFPLRKTNLEKVINLENYKEMVEIIRNVEDVKDAYLVEEENRVTIYIERYPIIKRIHIKGNVAVAKEEILSYLGFYEGMPLRGPEFNETDVQIRIKRLYMDKGFLDAHVGVTIEEDKDGYVYLYIGIDEGPIYFTESGVYKGSSYDPSLLDSKIGLVKGRVFKESLFKESIFSLQDFYTKEGYWDSFAYYEGIEKLKLNRPFYSVLAPRDKTLARNPLKLLGSLSEGISNLFSHPIGTLKALIGRGYVARPVFQIIEGKRYKLSFDGASFFTPQDLTDISGLEKKGVDPFSLEEAKENILKAYHRKGFFDVEVYYEVKEGQISFRIKEGERYKTAGSLFDGEFYDEEKLEHLLRDNIDSLVKEGYNLAEGNINKEVLKEEKKVRVYLDIKPGKRQVLKDFIYEGDSSEVKKIFSRHKEKLPTIFNSELVESLNLDIQRYFLKKGFMEGDFETQVKLDEDDKNIYYTYIYTIKEGPIYKLGETIYYGYENTTSRELSYMTEKAVNYSESLNDKTLHNMLSSGIFTGVYIDTFVDKNKKTVHRLIQLSEDKRGVLDFSLGYNTEEKISLEAFLGVKNIFGIGLSSGLKYRKTGKRELYDITFEDRFIFSSKYWFKSDLFKNYEEHKSYNLNSYGFNLQLGYRITGNTSIGPVFSLLSNKVDGQRFNIRKYGIFLIREFKDDLFSPNRIHYDSLNLSFAEGDAKYTKFDLSTFYLIPLKRNFKLSFKVAGGVVSQKAPIFERFFLGGLRDLRGYSFEEIGQPNGGRYYAFGRLELMFPIKGSFVGVIFGDSGSVGDKLEDLSKSIKSDFGGGIGINTPIGPIRLDVAFPFDRDWIKKYKVYLSVGYYY</sequence>
<accession>A0A7C2V3P4</accession>
<dbReference type="PANTHER" id="PTHR12815">
    <property type="entry name" value="SORTING AND ASSEMBLY MACHINERY SAMM50 PROTEIN FAMILY MEMBER"/>
    <property type="match status" value="1"/>
</dbReference>
<dbReference type="InterPro" id="IPR010827">
    <property type="entry name" value="BamA/TamA_POTRA"/>
</dbReference>
<evidence type="ECO:0000256" key="3">
    <source>
        <dbReference type="ARBA" id="ARBA00022729"/>
    </source>
</evidence>
<dbReference type="Gene3D" id="2.40.160.50">
    <property type="entry name" value="membrane protein fhac: a member of the omp85/tpsb transporter family"/>
    <property type="match status" value="1"/>
</dbReference>
<evidence type="ECO:0000256" key="1">
    <source>
        <dbReference type="ARBA" id="ARBA00004370"/>
    </source>
</evidence>
<evidence type="ECO:0000256" key="4">
    <source>
        <dbReference type="ARBA" id="ARBA00023136"/>
    </source>
</evidence>
<keyword evidence="4" id="KW-0472">Membrane</keyword>
<keyword evidence="5" id="KW-0998">Cell outer membrane</keyword>
<evidence type="ECO:0000256" key="2">
    <source>
        <dbReference type="ARBA" id="ARBA00022692"/>
    </source>
</evidence>
<organism evidence="7">
    <name type="scientific">Hydrogenobacter sp</name>
    <dbReference type="NCBI Taxonomy" id="2152829"/>
    <lineage>
        <taxon>Bacteria</taxon>
        <taxon>Pseudomonadati</taxon>
        <taxon>Aquificota</taxon>
        <taxon>Aquificia</taxon>
        <taxon>Aquificales</taxon>
        <taxon>Aquificaceae</taxon>
        <taxon>Hydrogenobacter</taxon>
    </lineage>
</organism>
<keyword evidence="3" id="KW-0732">Signal</keyword>
<evidence type="ECO:0000259" key="6">
    <source>
        <dbReference type="PROSITE" id="PS51779"/>
    </source>
</evidence>
<dbReference type="EMBL" id="DSFP01000047">
    <property type="protein sequence ID" value="HEW46094.1"/>
    <property type="molecule type" value="Genomic_DNA"/>
</dbReference>
<dbReference type="InterPro" id="IPR034746">
    <property type="entry name" value="POTRA"/>
</dbReference>
<protein>
    <submittedName>
        <fullName evidence="7">Outer membrane protein assembly factor</fullName>
    </submittedName>
</protein>
<dbReference type="Pfam" id="PF01103">
    <property type="entry name" value="Omp85"/>
    <property type="match status" value="1"/>
</dbReference>
<dbReference type="InterPro" id="IPR000184">
    <property type="entry name" value="Bac_surfAg_D15"/>
</dbReference>
<proteinExistence type="predicted"/>
<comment type="caution">
    <text evidence="7">The sequence shown here is derived from an EMBL/GenBank/DDBJ whole genome shotgun (WGS) entry which is preliminary data.</text>
</comment>